<evidence type="ECO:0000313" key="1">
    <source>
        <dbReference type="Proteomes" id="UP000095286"/>
    </source>
</evidence>
<reference evidence="2" key="1">
    <citation type="submission" date="2016-11" db="UniProtKB">
        <authorList>
            <consortium name="WormBaseParasite"/>
        </authorList>
    </citation>
    <scope>IDENTIFICATION</scope>
    <source>
        <strain evidence="2">KR3021</strain>
    </source>
</reference>
<evidence type="ECO:0000313" key="2">
    <source>
        <dbReference type="WBParaSite" id="RSKR_0000692200.1"/>
    </source>
</evidence>
<dbReference type="WBParaSite" id="RSKR_0000692200.1">
    <property type="protein sequence ID" value="RSKR_0000692200.1"/>
    <property type="gene ID" value="RSKR_0000692200"/>
</dbReference>
<sequence>MSRVITPSILILLHCLGVISGHIVDTLYGKVQGFDYSTAKGSTFNVFLGIPFAKAPVDSLRFEKPVPPFSWEGIKETKKFGPQCVPLQRDGIVFETSEDCLFLNVIKPSTFKEGGYPVLVWVSYGVGTASFYNYKTLAENFVDQGIVVVTINYRLAVFGFGSSGDEDFKGNYGYFDQALAFKFVNENIAAFNGNASDVTAFGLSAGSASVGALSVSPYSRNYISKIIAMSGSALSNWAIGENVVGSTKELGSALNCTTNLKECLRTKSIKQILDSSQLIGTALDDMSLLKFKPRFDGDFFPKPVSELIKESKKIPVYTGFTDQEGSFFTILGLTKSINNIYVEPSHFNQFNESTFLDMIKKLVVTSDRYGKNCDKVTDKILKFYTKHGNNAPKDHIFYLNAYTQLASDLTISVGSLWEAELRSNNDWPVFLYKNTYFNPIYFSDPKIGVGLNVGATHGNEYPYMFNFNIFGTFTWSNEDHLFSKYLTTSIGNFVKTGNPSTDETKWENMGKETKFMELQSYPKMSSHLLQEQSQFWKQLRDEFGYDVVTDTVHKISKKNSEEL</sequence>
<protein>
    <submittedName>
        <fullName evidence="2">COesterase domain-containing protein</fullName>
    </submittedName>
</protein>
<dbReference type="Proteomes" id="UP000095286">
    <property type="component" value="Unplaced"/>
</dbReference>
<organism evidence="1 2">
    <name type="scientific">Rhabditophanes sp. KR3021</name>
    <dbReference type="NCBI Taxonomy" id="114890"/>
    <lineage>
        <taxon>Eukaryota</taxon>
        <taxon>Metazoa</taxon>
        <taxon>Ecdysozoa</taxon>
        <taxon>Nematoda</taxon>
        <taxon>Chromadorea</taxon>
        <taxon>Rhabditida</taxon>
        <taxon>Tylenchina</taxon>
        <taxon>Panagrolaimomorpha</taxon>
        <taxon>Strongyloidoidea</taxon>
        <taxon>Alloionematidae</taxon>
        <taxon>Rhabditophanes</taxon>
    </lineage>
</organism>
<accession>A0AC35U167</accession>
<name>A0AC35U167_9BILA</name>
<proteinExistence type="predicted"/>